<evidence type="ECO:0000313" key="1">
    <source>
        <dbReference type="EMBL" id="GFU26073.1"/>
    </source>
</evidence>
<sequence length="134" mass="15519">MPHLTKILSDLFHPSQANFSNVCVYSKEPSKFKPKCFLCPDAAYEAIINYPRHGPTRGALFGRSRRHIPSFPESTTNNTLIGVKLFIKPNERLESYRIDLFRSYPKQKEMGNYKQNLENEEDLSGSTYKKFLNI</sequence>
<dbReference type="Proteomes" id="UP000887013">
    <property type="component" value="Unassembled WGS sequence"/>
</dbReference>
<protein>
    <submittedName>
        <fullName evidence="1">Uncharacterized protein</fullName>
    </submittedName>
</protein>
<dbReference type="AlphaFoldDB" id="A0A8X6QM04"/>
<name>A0A8X6QM04_NEPPI</name>
<reference evidence="1" key="1">
    <citation type="submission" date="2020-08" db="EMBL/GenBank/DDBJ databases">
        <title>Multicomponent nature underlies the extraordinary mechanical properties of spider dragline silk.</title>
        <authorList>
            <person name="Kono N."/>
            <person name="Nakamura H."/>
            <person name="Mori M."/>
            <person name="Yoshida Y."/>
            <person name="Ohtoshi R."/>
            <person name="Malay A.D."/>
            <person name="Moran D.A.P."/>
            <person name="Tomita M."/>
            <person name="Numata K."/>
            <person name="Arakawa K."/>
        </authorList>
    </citation>
    <scope>NUCLEOTIDE SEQUENCE</scope>
</reference>
<dbReference type="EMBL" id="BMAW01128534">
    <property type="protein sequence ID" value="GFU26073.1"/>
    <property type="molecule type" value="Genomic_DNA"/>
</dbReference>
<comment type="caution">
    <text evidence="1">The sequence shown here is derived from an EMBL/GenBank/DDBJ whole genome shotgun (WGS) entry which is preliminary data.</text>
</comment>
<organism evidence="1 2">
    <name type="scientific">Nephila pilipes</name>
    <name type="common">Giant wood spider</name>
    <name type="synonym">Nephila maculata</name>
    <dbReference type="NCBI Taxonomy" id="299642"/>
    <lineage>
        <taxon>Eukaryota</taxon>
        <taxon>Metazoa</taxon>
        <taxon>Ecdysozoa</taxon>
        <taxon>Arthropoda</taxon>
        <taxon>Chelicerata</taxon>
        <taxon>Arachnida</taxon>
        <taxon>Araneae</taxon>
        <taxon>Araneomorphae</taxon>
        <taxon>Entelegynae</taxon>
        <taxon>Araneoidea</taxon>
        <taxon>Nephilidae</taxon>
        <taxon>Nephila</taxon>
    </lineage>
</organism>
<proteinExistence type="predicted"/>
<gene>
    <name evidence="1" type="ORF">NPIL_93231</name>
</gene>
<dbReference type="OrthoDB" id="6437264at2759"/>
<keyword evidence="2" id="KW-1185">Reference proteome</keyword>
<accession>A0A8X6QM04</accession>
<evidence type="ECO:0000313" key="2">
    <source>
        <dbReference type="Proteomes" id="UP000887013"/>
    </source>
</evidence>